<name>A0ABR2YTN2_9CHLO</name>
<dbReference type="EMBL" id="JALJOT010000005">
    <property type="protein sequence ID" value="KAK9915090.1"/>
    <property type="molecule type" value="Genomic_DNA"/>
</dbReference>
<gene>
    <name evidence="1" type="ORF">WJX75_004624</name>
</gene>
<accession>A0ABR2YTN2</accession>
<sequence length="106" mass="11226">MPATFEQAEILDALQRTGLPAFTSQDLPDLCFTTLEALHSNPTFQGCLTRGGSLTAVAIIGAGVLLEENPEHRPLPGVLSLLSDFGGHPQQVILAQIKTVMTSVLS</sequence>
<evidence type="ECO:0000313" key="1">
    <source>
        <dbReference type="EMBL" id="KAK9915090.1"/>
    </source>
</evidence>
<dbReference type="Proteomes" id="UP001491310">
    <property type="component" value="Unassembled WGS sequence"/>
</dbReference>
<keyword evidence="2" id="KW-1185">Reference proteome</keyword>
<protein>
    <submittedName>
        <fullName evidence="1">Uncharacterized protein</fullName>
    </submittedName>
</protein>
<comment type="caution">
    <text evidence="1">The sequence shown here is derived from an EMBL/GenBank/DDBJ whole genome shotgun (WGS) entry which is preliminary data.</text>
</comment>
<proteinExistence type="predicted"/>
<evidence type="ECO:0000313" key="2">
    <source>
        <dbReference type="Proteomes" id="UP001491310"/>
    </source>
</evidence>
<reference evidence="1 2" key="1">
    <citation type="journal article" date="2024" name="Nat. Commun.">
        <title>Phylogenomics reveals the evolutionary origins of lichenization in chlorophyte algae.</title>
        <authorList>
            <person name="Puginier C."/>
            <person name="Libourel C."/>
            <person name="Otte J."/>
            <person name="Skaloud P."/>
            <person name="Haon M."/>
            <person name="Grisel S."/>
            <person name="Petersen M."/>
            <person name="Berrin J.G."/>
            <person name="Delaux P.M."/>
            <person name="Dal Grande F."/>
            <person name="Keller J."/>
        </authorList>
    </citation>
    <scope>NUCLEOTIDE SEQUENCE [LARGE SCALE GENOMIC DNA]</scope>
    <source>
        <strain evidence="1 2">SAG 216-7</strain>
    </source>
</reference>
<organism evidence="1 2">
    <name type="scientific">Coccomyxa subellipsoidea</name>
    <dbReference type="NCBI Taxonomy" id="248742"/>
    <lineage>
        <taxon>Eukaryota</taxon>
        <taxon>Viridiplantae</taxon>
        <taxon>Chlorophyta</taxon>
        <taxon>core chlorophytes</taxon>
        <taxon>Trebouxiophyceae</taxon>
        <taxon>Trebouxiophyceae incertae sedis</taxon>
        <taxon>Coccomyxaceae</taxon>
        <taxon>Coccomyxa</taxon>
    </lineage>
</organism>